<evidence type="ECO:0000259" key="4">
    <source>
        <dbReference type="Pfam" id="PF08585"/>
    </source>
</evidence>
<dbReference type="PANTHER" id="PTHR14790:SF15">
    <property type="entry name" value="RECQ-MEDIATED GENOME INSTABILITY PROTEIN 1"/>
    <property type="match status" value="1"/>
</dbReference>
<dbReference type="GO" id="GO:0016604">
    <property type="term" value="C:nuclear body"/>
    <property type="evidence" value="ECO:0007669"/>
    <property type="project" value="TreeGrafter"/>
</dbReference>
<gene>
    <name evidence="5" type="ORF">Q4I28_004552</name>
</gene>
<accession>A0AAW3BPS1</accession>
<dbReference type="GO" id="GO:0000712">
    <property type="term" value="P:resolution of meiotic recombination intermediates"/>
    <property type="evidence" value="ECO:0007669"/>
    <property type="project" value="TreeGrafter"/>
</dbReference>
<evidence type="ECO:0000256" key="1">
    <source>
        <dbReference type="ARBA" id="ARBA00006395"/>
    </source>
</evidence>
<reference evidence="5 6" key="1">
    <citation type="submission" date="2024-02" db="EMBL/GenBank/DDBJ databases">
        <title>FIRST GENOME SEQUENCES OF Leishmania (Viannia) shawi, Leishmania (Viannia) lindenbergi AND Leishmania (Viannia) utingensis.</title>
        <authorList>
            <person name="Resadore F."/>
            <person name="Custodio M.G.F."/>
            <person name="Boite M.C."/>
            <person name="Cupolillo E."/>
            <person name="Ferreira G.E.M."/>
        </authorList>
    </citation>
    <scope>NUCLEOTIDE SEQUENCE [LARGE SCALE GENOMIC DNA]</scope>
    <source>
        <strain evidence="5 6">MDAS/BR/1979/M5533</strain>
    </source>
</reference>
<dbReference type="InterPro" id="IPR042470">
    <property type="entry name" value="RMI1_N_C_sf"/>
</dbReference>
<feature type="domain" description="RecQ mediated genome instability protein 1 OB-fold" evidence="4">
    <location>
        <begin position="88"/>
        <end position="259"/>
    </location>
</feature>
<feature type="compositionally biased region" description="Polar residues" evidence="3">
    <location>
        <begin position="268"/>
        <end position="282"/>
    </location>
</feature>
<dbReference type="GO" id="GO:0000724">
    <property type="term" value="P:double-strand break repair via homologous recombination"/>
    <property type="evidence" value="ECO:0007669"/>
    <property type="project" value="TreeGrafter"/>
</dbReference>
<feature type="compositionally biased region" description="Low complexity" evidence="3">
    <location>
        <begin position="292"/>
        <end position="332"/>
    </location>
</feature>
<proteinExistence type="inferred from homology"/>
<keyword evidence="6" id="KW-1185">Reference proteome</keyword>
<dbReference type="Gene3D" id="2.40.50.770">
    <property type="entry name" value="RecQ-mediated genome instability protein Rmi1, C-terminal domain"/>
    <property type="match status" value="1"/>
</dbReference>
<dbReference type="GO" id="GO:0031422">
    <property type="term" value="C:RecQ family helicase-topoisomerase III complex"/>
    <property type="evidence" value="ECO:0007669"/>
    <property type="project" value="TreeGrafter"/>
</dbReference>
<dbReference type="Pfam" id="PF08585">
    <property type="entry name" value="RMI1_N_C"/>
    <property type="match status" value="1"/>
</dbReference>
<evidence type="ECO:0000256" key="3">
    <source>
        <dbReference type="SAM" id="MobiDB-lite"/>
    </source>
</evidence>
<comment type="caution">
    <text evidence="5">The sequence shown here is derived from an EMBL/GenBank/DDBJ whole genome shotgun (WGS) entry which is preliminary data.</text>
</comment>
<dbReference type="AlphaFoldDB" id="A0AAW3BPS1"/>
<comment type="similarity">
    <text evidence="1">Belongs to the RMI1 family.</text>
</comment>
<evidence type="ECO:0000313" key="6">
    <source>
        <dbReference type="Proteomes" id="UP001501274"/>
    </source>
</evidence>
<protein>
    <recommendedName>
        <fullName evidence="2">RecQ-mediated genome instability protein 1</fullName>
    </recommendedName>
</protein>
<evidence type="ECO:0000256" key="2">
    <source>
        <dbReference type="ARBA" id="ARBA00018987"/>
    </source>
</evidence>
<dbReference type="EMBL" id="JBAMZN010000027">
    <property type="protein sequence ID" value="KAL0523417.1"/>
    <property type="molecule type" value="Genomic_DNA"/>
</dbReference>
<feature type="region of interest" description="Disordered" evidence="3">
    <location>
        <begin position="268"/>
        <end position="332"/>
    </location>
</feature>
<name>A0AAW3BPS1_9TRYP</name>
<dbReference type="Proteomes" id="UP001501274">
    <property type="component" value="Unassembled WGS sequence"/>
</dbReference>
<feature type="region of interest" description="Disordered" evidence="3">
    <location>
        <begin position="62"/>
        <end position="81"/>
    </location>
</feature>
<evidence type="ECO:0000313" key="5">
    <source>
        <dbReference type="EMBL" id="KAL0523417.1"/>
    </source>
</evidence>
<dbReference type="InterPro" id="IPR013894">
    <property type="entry name" value="RMI1_OB"/>
</dbReference>
<organism evidence="5 6">
    <name type="scientific">Leishmania naiffi</name>
    <dbReference type="NCBI Taxonomy" id="5678"/>
    <lineage>
        <taxon>Eukaryota</taxon>
        <taxon>Discoba</taxon>
        <taxon>Euglenozoa</taxon>
        <taxon>Kinetoplastea</taxon>
        <taxon>Metakinetoplastina</taxon>
        <taxon>Trypanosomatida</taxon>
        <taxon>Trypanosomatidae</taxon>
        <taxon>Leishmaniinae</taxon>
        <taxon>Leishmania</taxon>
        <taxon>Leishmania naiffi species complex</taxon>
    </lineage>
</organism>
<dbReference type="PANTHER" id="PTHR14790">
    <property type="entry name" value="RECQ-MEDIATED GENOME INSTABILITY PROTEIN 1 RMI1"/>
    <property type="match status" value="1"/>
</dbReference>
<sequence length="511" mass="54730">MTAGTDEATVDYIRNHLDEDLEAVAQQPGPPLIRPSLAPFLTSAGLFSLAGVAPQQHSLAPSIRNRGSSVDPAHPDGSPLSSAAHTVTLILQVMSIKDVSLSREQRSRVLLHSLSSTCSSSGATSNGAAIDMDTDTLTSLAADDTPQMMEEQQDEQARQHTPLRPSGGQWRCLRLELSDGFQRVLAVEDASARTRQRYGGVLAKEGISLGAKLHVCLTASLADTTATTVPCVQHGVLRLHAGNTEVMGGRVKALEVYWEAHARLQLAASTGRPSKQQQQCQLPSLPDGPTTSASVPPAQQQPHPSQQPVAASPLTSPAPPSQQQQQQQQSRAALPLQPLRCWPAHAAQHPPHVPFCTVAFITEVVSDMVINEPSPGTTHNNHHVGADPNPARDAFTYSLLVQLSSPSAVECETPRHLNDTPSRRGEELGQVSEDDHLIVDLGHAWLHQLVGMPADAFRMLSLSNAAADVEKLTRTVEAVGQALEQFGKGCFTLVRRARDSIVEVVHAVPEP</sequence>